<accession>A0A163JTQ8</accession>
<dbReference type="OrthoDB" id="2278317at2759"/>
<keyword evidence="3" id="KW-1185">Reference proteome</keyword>
<dbReference type="EMBL" id="LT553604">
    <property type="protein sequence ID" value="SAM01893.1"/>
    <property type="molecule type" value="Genomic_DNA"/>
</dbReference>
<evidence type="ECO:0000313" key="2">
    <source>
        <dbReference type="EMBL" id="SAM01893.1"/>
    </source>
</evidence>
<protein>
    <submittedName>
        <fullName evidence="2">Uncharacterized protein</fullName>
    </submittedName>
</protein>
<evidence type="ECO:0000256" key="1">
    <source>
        <dbReference type="SAM" id="MobiDB-lite"/>
    </source>
</evidence>
<feature type="region of interest" description="Disordered" evidence="1">
    <location>
        <begin position="17"/>
        <end position="38"/>
    </location>
</feature>
<dbReference type="AlphaFoldDB" id="A0A163JTQ8"/>
<proteinExistence type="predicted"/>
<name>A0A163JTQ8_ABSGL</name>
<organism evidence="2">
    <name type="scientific">Absidia glauca</name>
    <name type="common">Pin mould</name>
    <dbReference type="NCBI Taxonomy" id="4829"/>
    <lineage>
        <taxon>Eukaryota</taxon>
        <taxon>Fungi</taxon>
        <taxon>Fungi incertae sedis</taxon>
        <taxon>Mucoromycota</taxon>
        <taxon>Mucoromycotina</taxon>
        <taxon>Mucoromycetes</taxon>
        <taxon>Mucorales</taxon>
        <taxon>Cunninghamellaceae</taxon>
        <taxon>Absidia</taxon>
    </lineage>
</organism>
<gene>
    <name evidence="2" type="primary">ABSGL_07643.1 scaffold 8929</name>
</gene>
<reference evidence="2" key="1">
    <citation type="submission" date="2016-04" db="EMBL/GenBank/DDBJ databases">
        <authorList>
            <person name="Evans L.H."/>
            <person name="Alamgir A."/>
            <person name="Owens N."/>
            <person name="Weber N.D."/>
            <person name="Virtaneva K."/>
            <person name="Barbian K."/>
            <person name="Babar A."/>
            <person name="Rosenke K."/>
        </authorList>
    </citation>
    <scope>NUCLEOTIDE SEQUENCE [LARGE SCALE GENOMIC DNA]</scope>
    <source>
        <strain evidence="2">CBS 101.48</strain>
    </source>
</reference>
<sequence>MQKSVSLGSISSVKKTDIYSHHELEAPPPPYKSQLEEESLPLYKESNNTSSLELESILNRFAPRLDDQRVYHHYSNSDSKHASTEQLLDRMEEYRHKDQEWSSKDQIRLMQIVKNMYHSPQTPSPSKRPSCLFSAKSKYQKITLSIAKEREHLVQQMKKIRSSPSSLPNDEFDHFLNAISTATSQSQMSNQRALRMAVATV</sequence>
<evidence type="ECO:0000313" key="3">
    <source>
        <dbReference type="Proteomes" id="UP000078561"/>
    </source>
</evidence>
<dbReference type="InParanoid" id="A0A163JTQ8"/>
<dbReference type="Proteomes" id="UP000078561">
    <property type="component" value="Unassembled WGS sequence"/>
</dbReference>